<sequence length="183" mass="20696">MAGGSSYQNNEIRSYNPVDDPYATELFGELYFKEISDSDPSSWHTLFPITSSRSAVTKNDQMKDAAGMNNESINDAKDLEKKVVKATSSVPKMFPPPITSLDQKTGEPLFSLKSYRQDGRLVIKMVNNDTSDGIEPENTYNDDDDNDNNNNNDEKKMKKERMCKWCSFAGIFKLCASFKKDKM</sequence>
<evidence type="ECO:0000256" key="1">
    <source>
        <dbReference type="SAM" id="MobiDB-lite"/>
    </source>
</evidence>
<evidence type="ECO:0000313" key="3">
    <source>
        <dbReference type="EMBL" id="PIA28222.1"/>
    </source>
</evidence>
<keyword evidence="4" id="KW-1185">Reference proteome</keyword>
<feature type="domain" description="FAF" evidence="2">
    <location>
        <begin position="94"/>
        <end position="128"/>
    </location>
</feature>
<evidence type="ECO:0000313" key="4">
    <source>
        <dbReference type="Proteomes" id="UP000230069"/>
    </source>
</evidence>
<reference evidence="3 4" key="1">
    <citation type="submission" date="2017-09" db="EMBL/GenBank/DDBJ databases">
        <title>WGS assembly of Aquilegia coerulea Goldsmith.</title>
        <authorList>
            <person name="Hodges S."/>
            <person name="Kramer E."/>
            <person name="Nordborg M."/>
            <person name="Tomkins J."/>
            <person name="Borevitz J."/>
            <person name="Derieg N."/>
            <person name="Yan J."/>
            <person name="Mihaltcheva S."/>
            <person name="Hayes R.D."/>
            <person name="Rokhsar D."/>
        </authorList>
    </citation>
    <scope>NUCLEOTIDE SEQUENCE [LARGE SCALE GENOMIC DNA]</scope>
    <source>
        <strain evidence="4">cv. Goldsmith</strain>
    </source>
</reference>
<dbReference type="InParanoid" id="A0A2G5CAC4"/>
<accession>A0A2G5CAC4</accession>
<name>A0A2G5CAC4_AQUCA</name>
<evidence type="ECO:0000259" key="2">
    <source>
        <dbReference type="Pfam" id="PF11250"/>
    </source>
</evidence>
<feature type="region of interest" description="Disordered" evidence="1">
    <location>
        <begin position="127"/>
        <end position="155"/>
    </location>
</feature>
<dbReference type="OrthoDB" id="10357748at2759"/>
<dbReference type="Proteomes" id="UP000230069">
    <property type="component" value="Unassembled WGS sequence"/>
</dbReference>
<dbReference type="AlphaFoldDB" id="A0A2G5CAC4"/>
<organism evidence="3 4">
    <name type="scientific">Aquilegia coerulea</name>
    <name type="common">Rocky mountain columbine</name>
    <dbReference type="NCBI Taxonomy" id="218851"/>
    <lineage>
        <taxon>Eukaryota</taxon>
        <taxon>Viridiplantae</taxon>
        <taxon>Streptophyta</taxon>
        <taxon>Embryophyta</taxon>
        <taxon>Tracheophyta</taxon>
        <taxon>Spermatophyta</taxon>
        <taxon>Magnoliopsida</taxon>
        <taxon>Ranunculales</taxon>
        <taxon>Ranunculaceae</taxon>
        <taxon>Thalictroideae</taxon>
        <taxon>Aquilegia</taxon>
    </lineage>
</organism>
<gene>
    <name evidence="3" type="ORF">AQUCO_07200102v1</name>
</gene>
<dbReference type="InterPro" id="IPR046431">
    <property type="entry name" value="FAF_dom"/>
</dbReference>
<proteinExistence type="predicted"/>
<dbReference type="Pfam" id="PF11250">
    <property type="entry name" value="FAF"/>
    <property type="match status" value="1"/>
</dbReference>
<feature type="compositionally biased region" description="Acidic residues" evidence="1">
    <location>
        <begin position="132"/>
        <end position="147"/>
    </location>
</feature>
<dbReference type="EMBL" id="KZ305089">
    <property type="protein sequence ID" value="PIA28222.1"/>
    <property type="molecule type" value="Genomic_DNA"/>
</dbReference>
<protein>
    <recommendedName>
        <fullName evidence="2">FAF domain-containing protein</fullName>
    </recommendedName>
</protein>